<dbReference type="Gene3D" id="3.30.465.10">
    <property type="match status" value="1"/>
</dbReference>
<protein>
    <recommendedName>
        <fullName evidence="9">FAD-binding PCMH-type domain-containing protein</fullName>
    </recommendedName>
</protein>
<dbReference type="InterPro" id="IPR016169">
    <property type="entry name" value="FAD-bd_PCMH_sub2"/>
</dbReference>
<comment type="similarity">
    <text evidence="2">Belongs to the oxygen-dependent FAD-linked oxidoreductase family.</text>
</comment>
<keyword evidence="11" id="KW-1185">Reference proteome</keyword>
<evidence type="ECO:0000256" key="1">
    <source>
        <dbReference type="ARBA" id="ARBA00001974"/>
    </source>
</evidence>
<organism evidence="10 11">
    <name type="scientific">Vicia faba</name>
    <name type="common">Broad bean</name>
    <name type="synonym">Faba vulgaris</name>
    <dbReference type="NCBI Taxonomy" id="3906"/>
    <lineage>
        <taxon>Eukaryota</taxon>
        <taxon>Viridiplantae</taxon>
        <taxon>Streptophyta</taxon>
        <taxon>Embryophyta</taxon>
        <taxon>Tracheophyta</taxon>
        <taxon>Spermatophyta</taxon>
        <taxon>Magnoliopsida</taxon>
        <taxon>eudicotyledons</taxon>
        <taxon>Gunneridae</taxon>
        <taxon>Pentapetalae</taxon>
        <taxon>rosids</taxon>
        <taxon>fabids</taxon>
        <taxon>Fabales</taxon>
        <taxon>Fabaceae</taxon>
        <taxon>Papilionoideae</taxon>
        <taxon>50 kb inversion clade</taxon>
        <taxon>NPAAA clade</taxon>
        <taxon>Hologalegina</taxon>
        <taxon>IRL clade</taxon>
        <taxon>Fabeae</taxon>
        <taxon>Vicia</taxon>
    </lineage>
</organism>
<name>A0AAV1B9W1_VICFA</name>
<dbReference type="InterPro" id="IPR036318">
    <property type="entry name" value="FAD-bd_PCMH-like_sf"/>
</dbReference>
<dbReference type="PROSITE" id="PS51387">
    <property type="entry name" value="FAD_PCMH"/>
    <property type="match status" value="1"/>
</dbReference>
<feature type="chain" id="PRO_5043920129" description="FAD-binding PCMH-type domain-containing protein" evidence="8">
    <location>
        <begin position="21"/>
        <end position="542"/>
    </location>
</feature>
<feature type="signal peptide" evidence="8">
    <location>
        <begin position="1"/>
        <end position="20"/>
    </location>
</feature>
<reference evidence="10 11" key="1">
    <citation type="submission" date="2023-01" db="EMBL/GenBank/DDBJ databases">
        <authorList>
            <person name="Kreplak J."/>
        </authorList>
    </citation>
    <scope>NUCLEOTIDE SEQUENCE [LARGE SCALE GENOMIC DNA]</scope>
</reference>
<dbReference type="Pfam" id="PF08031">
    <property type="entry name" value="BBE"/>
    <property type="match status" value="1"/>
</dbReference>
<dbReference type="EMBL" id="OX451741">
    <property type="protein sequence ID" value="CAI8618135.1"/>
    <property type="molecule type" value="Genomic_DNA"/>
</dbReference>
<evidence type="ECO:0000256" key="8">
    <source>
        <dbReference type="SAM" id="SignalP"/>
    </source>
</evidence>
<evidence type="ECO:0000256" key="6">
    <source>
        <dbReference type="ARBA" id="ARBA00023157"/>
    </source>
</evidence>
<evidence type="ECO:0000256" key="5">
    <source>
        <dbReference type="ARBA" id="ARBA00022827"/>
    </source>
</evidence>
<comment type="cofactor">
    <cofactor evidence="1">
        <name>FAD</name>
        <dbReference type="ChEBI" id="CHEBI:57692"/>
    </cofactor>
</comment>
<gene>
    <name evidence="10" type="ORF">VFH_VI108840</name>
</gene>
<proteinExistence type="inferred from homology"/>
<dbReference type="InterPro" id="IPR006094">
    <property type="entry name" value="Oxid_FAD_bind_N"/>
</dbReference>
<feature type="domain" description="FAD-binding PCMH-type" evidence="9">
    <location>
        <begin position="85"/>
        <end position="259"/>
    </location>
</feature>
<dbReference type="InterPro" id="IPR012951">
    <property type="entry name" value="BBE"/>
</dbReference>
<evidence type="ECO:0000256" key="3">
    <source>
        <dbReference type="ARBA" id="ARBA00022630"/>
    </source>
</evidence>
<dbReference type="InterPro" id="IPR016167">
    <property type="entry name" value="FAD-bd_PCMH_sub1"/>
</dbReference>
<dbReference type="SUPFAM" id="SSF56176">
    <property type="entry name" value="FAD-binding/transporter-associated domain-like"/>
    <property type="match status" value="1"/>
</dbReference>
<keyword evidence="4 8" id="KW-0732">Signal</keyword>
<dbReference type="FunFam" id="3.30.43.10:FF:000004">
    <property type="entry name" value="Berberine bridge enzyme-like 15"/>
    <property type="match status" value="1"/>
</dbReference>
<evidence type="ECO:0000313" key="10">
    <source>
        <dbReference type="EMBL" id="CAI8618135.1"/>
    </source>
</evidence>
<dbReference type="GO" id="GO:1901696">
    <property type="term" value="P:cannabinoid biosynthetic process"/>
    <property type="evidence" value="ECO:0007669"/>
    <property type="project" value="UniProtKB-ARBA"/>
</dbReference>
<accession>A0AAV1B9W1</accession>
<keyword evidence="5" id="KW-0274">FAD</keyword>
<dbReference type="GO" id="GO:0016491">
    <property type="term" value="F:oxidoreductase activity"/>
    <property type="evidence" value="ECO:0007669"/>
    <property type="project" value="InterPro"/>
</dbReference>
<keyword evidence="7" id="KW-0325">Glycoprotein</keyword>
<evidence type="ECO:0000256" key="7">
    <source>
        <dbReference type="ARBA" id="ARBA00023180"/>
    </source>
</evidence>
<dbReference type="Gene3D" id="3.40.462.20">
    <property type="match status" value="1"/>
</dbReference>
<dbReference type="Gene3D" id="3.30.43.10">
    <property type="entry name" value="Uridine Diphospho-n-acetylenolpyruvylglucosamine Reductase, domain 2"/>
    <property type="match status" value="1"/>
</dbReference>
<dbReference type="Proteomes" id="UP001157006">
    <property type="component" value="Chromosome 6"/>
</dbReference>
<evidence type="ECO:0000256" key="2">
    <source>
        <dbReference type="ARBA" id="ARBA00005466"/>
    </source>
</evidence>
<dbReference type="InterPro" id="IPR016166">
    <property type="entry name" value="FAD-bd_PCMH"/>
</dbReference>
<evidence type="ECO:0000313" key="11">
    <source>
        <dbReference type="Proteomes" id="UP001157006"/>
    </source>
</evidence>
<sequence length="542" mass="61063">MDNTITTCSFFLSTLTLVLSLLVPTSYSLSSSSSSLSLENFIQCLSNHYSPPSHPASHAIYTPKNSSFLSILHMHTYNNRFSSPTAPKPLAIVTSLHESHVQGTIICAKNHGLQIRIRSGGHDTEGLSYVSDVPFIILDMFHHDSVNVDIKNETAWVEAGATLGKVYYYIAKKSNVHAFPAGVCPTVGTGGHFSGGGYGNLLRKFGLTVDNIIDAKIVDVNGNILDRKSMGEDLFWAIRGGGGASFGVILSWKIKLVSVTPKVTVFRVQRSVEKDATNIVYKWQKIASKLDENLFLRTTFDVVNDTQKGKKNVNVTFIGMFLGLTNKLMPLLNESLPELGLKRSDCIEIPWVNSTLYWYNYPNGTKLEVLLDVPKEPLLSNYKTMSDYVKKPISRNGLESIWEFMIKSDRVRMEWNPYGGKMDEISESETPFPHRKGNLFLIEYLTSWGEDGVEARNRYLNISRSFYKFMTPHVSNSPRATFFNYRDLNIGANIPSNTIKLDIARSYGIKYYQGNYERLVSVKSRVDPDNFFRYEQSIPPFH</sequence>
<evidence type="ECO:0000256" key="4">
    <source>
        <dbReference type="ARBA" id="ARBA00022729"/>
    </source>
</evidence>
<dbReference type="AlphaFoldDB" id="A0AAV1B9W1"/>
<dbReference type="Pfam" id="PF01565">
    <property type="entry name" value="FAD_binding_4"/>
    <property type="match status" value="1"/>
</dbReference>
<evidence type="ECO:0000259" key="9">
    <source>
        <dbReference type="PROSITE" id="PS51387"/>
    </source>
</evidence>
<keyword evidence="3" id="KW-0285">Flavoprotein</keyword>
<dbReference type="PANTHER" id="PTHR32448">
    <property type="entry name" value="OS08G0158400 PROTEIN"/>
    <property type="match status" value="1"/>
</dbReference>
<dbReference type="GO" id="GO:0071949">
    <property type="term" value="F:FAD binding"/>
    <property type="evidence" value="ECO:0007669"/>
    <property type="project" value="InterPro"/>
</dbReference>
<keyword evidence="6" id="KW-1015">Disulfide bond</keyword>